<sequence length="204" mass="22718">MPVSPFQAAIDVLDRADALLTLDSGSGSVLDADLRRQALVMGVAGLDTWMHWKIHRVPLDALSQNLAEIAVPFANLVEMGERSVEARKQGVRDRPMVRARNALHAQLLRITFQSARDWQRGFNLLGVRSGFTAVGAAMVPSEAKADIESRLNQLSHRRNQVVHEGDLMRQAKPRAIRHNDLEAAKVADDLLWIRRFLTAVDSMV</sequence>
<protein>
    <recommendedName>
        <fullName evidence="3">RiboL-PSP-HEPN domain-containing protein</fullName>
    </recommendedName>
</protein>
<keyword evidence="2" id="KW-1185">Reference proteome</keyword>
<accession>A0ABP6VPQ9</accession>
<evidence type="ECO:0000313" key="2">
    <source>
        <dbReference type="Proteomes" id="UP001500301"/>
    </source>
</evidence>
<reference evidence="2" key="1">
    <citation type="journal article" date="2019" name="Int. J. Syst. Evol. Microbiol.">
        <title>The Global Catalogue of Microorganisms (GCM) 10K type strain sequencing project: providing services to taxonomists for standard genome sequencing and annotation.</title>
        <authorList>
            <consortium name="The Broad Institute Genomics Platform"/>
            <consortium name="The Broad Institute Genome Sequencing Center for Infectious Disease"/>
            <person name="Wu L."/>
            <person name="Ma J."/>
        </authorList>
    </citation>
    <scope>NUCLEOTIDE SEQUENCE [LARGE SCALE GENOMIC DNA]</scope>
    <source>
        <strain evidence="2">JCM 17460</strain>
    </source>
</reference>
<dbReference type="Proteomes" id="UP001500301">
    <property type="component" value="Unassembled WGS sequence"/>
</dbReference>
<dbReference type="EMBL" id="BAABBB010000015">
    <property type="protein sequence ID" value="GAA3539023.1"/>
    <property type="molecule type" value="Genomic_DNA"/>
</dbReference>
<organism evidence="1 2">
    <name type="scientific">Nocardioides daeguensis</name>
    <dbReference type="NCBI Taxonomy" id="908359"/>
    <lineage>
        <taxon>Bacteria</taxon>
        <taxon>Bacillati</taxon>
        <taxon>Actinomycetota</taxon>
        <taxon>Actinomycetes</taxon>
        <taxon>Propionibacteriales</taxon>
        <taxon>Nocardioidaceae</taxon>
        <taxon>Nocardioides</taxon>
    </lineage>
</organism>
<proteinExistence type="predicted"/>
<evidence type="ECO:0008006" key="3">
    <source>
        <dbReference type="Google" id="ProtNLM"/>
    </source>
</evidence>
<evidence type="ECO:0000313" key="1">
    <source>
        <dbReference type="EMBL" id="GAA3539023.1"/>
    </source>
</evidence>
<dbReference type="RefSeq" id="WP_218235345.1">
    <property type="nucleotide sequence ID" value="NZ_BAABBB010000015.1"/>
</dbReference>
<name>A0ABP6VPQ9_9ACTN</name>
<gene>
    <name evidence="1" type="ORF">GCM10022263_28200</name>
</gene>
<comment type="caution">
    <text evidence="1">The sequence shown here is derived from an EMBL/GenBank/DDBJ whole genome shotgun (WGS) entry which is preliminary data.</text>
</comment>